<reference evidence="2 3" key="1">
    <citation type="submission" date="2024-01" db="EMBL/GenBank/DDBJ databases">
        <title>The genome of the rayed Mediterranean limpet Patella caerulea (Linnaeus, 1758).</title>
        <authorList>
            <person name="Anh-Thu Weber A."/>
            <person name="Halstead-Nussloch G."/>
        </authorList>
    </citation>
    <scope>NUCLEOTIDE SEQUENCE [LARGE SCALE GENOMIC DNA]</scope>
    <source>
        <strain evidence="2">AATW-2023a</strain>
        <tissue evidence="2">Whole specimen</tissue>
    </source>
</reference>
<keyword evidence="3" id="KW-1185">Reference proteome</keyword>
<organism evidence="2 3">
    <name type="scientific">Patella caerulea</name>
    <name type="common">Rayed Mediterranean limpet</name>
    <dbReference type="NCBI Taxonomy" id="87958"/>
    <lineage>
        <taxon>Eukaryota</taxon>
        <taxon>Metazoa</taxon>
        <taxon>Spiralia</taxon>
        <taxon>Lophotrochozoa</taxon>
        <taxon>Mollusca</taxon>
        <taxon>Gastropoda</taxon>
        <taxon>Patellogastropoda</taxon>
        <taxon>Patelloidea</taxon>
        <taxon>Patellidae</taxon>
        <taxon>Patella</taxon>
    </lineage>
</organism>
<accession>A0AAN8JYN1</accession>
<sequence length="374" mass="42175">MDEEAANVFMTNLVKNIQMLCHGHLPFSDNVEVIGHLYLNIDCGKKLNYIVNEKYSKLNQATTFTSNSFHAEPSKDKSSNAKNSNAIELHGTVRKYKRAAKSLSVSSSPSKVRKIQEEYTDDPVNDVNDSVDNSLGVTFSIQRNDNDQERLPCINTSNIIIKSETNQHTFKTEVENPTLTLGDPSDVQYASGSTSNPNDSYSSFYSPGDGVENEEGESDEIMGRMLQNQYKDEDIEYTIIEMGTQQGRPMLVDSIGYCYTMRKKTDLCVRWWCSLRNKHGRCPGSVAQRGESFKRGSIQHTHDPKPGLLTAKLVVAEARAQANNDFVTPISEVVERAMSVKGTEDECILPKQSNLKRMINRHRQQKRQELCHNH</sequence>
<dbReference type="PANTHER" id="PTHR20956:SF12">
    <property type="entry name" value="FLYWCH-TYPE DOMAIN-CONTAINING PROTEIN"/>
    <property type="match status" value="1"/>
</dbReference>
<dbReference type="Proteomes" id="UP001347796">
    <property type="component" value="Unassembled WGS sequence"/>
</dbReference>
<name>A0AAN8JYN1_PATCE</name>
<dbReference type="EMBL" id="JAZGQO010000006">
    <property type="protein sequence ID" value="KAK6185751.1"/>
    <property type="molecule type" value="Genomic_DNA"/>
</dbReference>
<feature type="region of interest" description="Disordered" evidence="1">
    <location>
        <begin position="174"/>
        <end position="217"/>
    </location>
</feature>
<gene>
    <name evidence="2" type="ORF">SNE40_007914</name>
</gene>
<dbReference type="Gene3D" id="2.20.25.240">
    <property type="match status" value="1"/>
</dbReference>
<feature type="compositionally biased region" description="Polar residues" evidence="1">
    <location>
        <begin position="188"/>
        <end position="205"/>
    </location>
</feature>
<evidence type="ECO:0008006" key="4">
    <source>
        <dbReference type="Google" id="ProtNLM"/>
    </source>
</evidence>
<evidence type="ECO:0000313" key="3">
    <source>
        <dbReference type="Proteomes" id="UP001347796"/>
    </source>
</evidence>
<dbReference type="AlphaFoldDB" id="A0AAN8JYN1"/>
<protein>
    <recommendedName>
        <fullName evidence="4">FLYWCH-type domain-containing protein</fullName>
    </recommendedName>
</protein>
<dbReference type="PANTHER" id="PTHR20956">
    <property type="entry name" value="HEH2P"/>
    <property type="match status" value="1"/>
</dbReference>
<comment type="caution">
    <text evidence="2">The sequence shown here is derived from an EMBL/GenBank/DDBJ whole genome shotgun (WGS) entry which is preliminary data.</text>
</comment>
<evidence type="ECO:0000256" key="1">
    <source>
        <dbReference type="SAM" id="MobiDB-lite"/>
    </source>
</evidence>
<proteinExistence type="predicted"/>
<evidence type="ECO:0000313" key="2">
    <source>
        <dbReference type="EMBL" id="KAK6185751.1"/>
    </source>
</evidence>